<proteinExistence type="predicted"/>
<keyword evidence="1" id="KW-0812">Transmembrane</keyword>
<dbReference type="Proteomes" id="UP000296201">
    <property type="component" value="Chromosome"/>
</dbReference>
<name>A0A4P7P2R0_9GAMM</name>
<feature type="domain" description="SHOCT" evidence="2">
    <location>
        <begin position="46"/>
        <end position="72"/>
    </location>
</feature>
<dbReference type="EMBL" id="CP032096">
    <property type="protein sequence ID" value="QBZ83612.1"/>
    <property type="molecule type" value="Genomic_DNA"/>
</dbReference>
<keyword evidence="1" id="KW-0472">Membrane</keyword>
<feature type="transmembrane region" description="Helical" evidence="1">
    <location>
        <begin position="6"/>
        <end position="30"/>
    </location>
</feature>
<sequence length="74" mass="8710">MYNDHTMWGFMGGGMWIFWLIFIIVVLLLIKVFNTVTNNAGKPNETALEILEKRYAKGEISKQEFEERKKELEV</sequence>
<reference evidence="3 4" key="1">
    <citation type="submission" date="2018-08" db="EMBL/GenBank/DDBJ databases">
        <title>Horizontal acquisition of hydrogen conversion ability and other habitat adaptations in Hydrogenovibrio crunogenus strains.</title>
        <authorList>
            <person name="Gonnella G."/>
            <person name="Adam N."/>
            <person name="Perner M."/>
        </authorList>
    </citation>
    <scope>NUCLEOTIDE SEQUENCE [LARGE SCALE GENOMIC DNA]</scope>
    <source>
        <strain evidence="3 4">SP-41</strain>
    </source>
</reference>
<dbReference type="InterPro" id="IPR018649">
    <property type="entry name" value="SHOCT"/>
</dbReference>
<dbReference type="OrthoDB" id="1123500at2"/>
<gene>
    <name evidence="3" type="ORF">GHNINEIG_01672</name>
</gene>
<evidence type="ECO:0000259" key="2">
    <source>
        <dbReference type="Pfam" id="PF09851"/>
    </source>
</evidence>
<protein>
    <submittedName>
        <fullName evidence="3">Electron transporter RnfE</fullName>
    </submittedName>
</protein>
<organism evidence="3 4">
    <name type="scientific">Hydrogenovibrio crunogenus</name>
    <dbReference type="NCBI Taxonomy" id="39765"/>
    <lineage>
        <taxon>Bacteria</taxon>
        <taxon>Pseudomonadati</taxon>
        <taxon>Pseudomonadota</taxon>
        <taxon>Gammaproteobacteria</taxon>
        <taxon>Thiotrichales</taxon>
        <taxon>Piscirickettsiaceae</taxon>
        <taxon>Hydrogenovibrio</taxon>
    </lineage>
</organism>
<accession>A0A4P7P2R0</accession>
<dbReference type="Pfam" id="PF09851">
    <property type="entry name" value="SHOCT"/>
    <property type="match status" value="1"/>
</dbReference>
<evidence type="ECO:0000313" key="3">
    <source>
        <dbReference type="EMBL" id="QBZ83612.1"/>
    </source>
</evidence>
<dbReference type="AlphaFoldDB" id="A0A4P7P2R0"/>
<evidence type="ECO:0000313" key="4">
    <source>
        <dbReference type="Proteomes" id="UP000296201"/>
    </source>
</evidence>
<keyword evidence="4" id="KW-1185">Reference proteome</keyword>
<evidence type="ECO:0000256" key="1">
    <source>
        <dbReference type="SAM" id="Phobius"/>
    </source>
</evidence>
<keyword evidence="1" id="KW-1133">Transmembrane helix</keyword>